<proteinExistence type="inferred from homology"/>
<dbReference type="Gene3D" id="1.10.10.60">
    <property type="entry name" value="Homeodomain-like"/>
    <property type="match status" value="1"/>
</dbReference>
<dbReference type="InterPro" id="IPR002197">
    <property type="entry name" value="HTH_Fis"/>
</dbReference>
<accession>A0ABV0EGI5</accession>
<evidence type="ECO:0000313" key="6">
    <source>
        <dbReference type="Proteomes" id="UP001482231"/>
    </source>
</evidence>
<dbReference type="RefSeq" id="WP_347307607.1">
    <property type="nucleotide sequence ID" value="NZ_JBAJEX010000002.1"/>
</dbReference>
<dbReference type="PIRSF" id="PIRSF002097">
    <property type="entry name" value="DNA-binding_Fis"/>
    <property type="match status" value="1"/>
</dbReference>
<dbReference type="Pfam" id="PF02954">
    <property type="entry name" value="HTH_8"/>
    <property type="match status" value="1"/>
</dbReference>
<keyword evidence="2" id="KW-0238">DNA-binding</keyword>
<dbReference type="InterPro" id="IPR050207">
    <property type="entry name" value="Trans_regulatory_Fis"/>
</dbReference>
<comment type="caution">
    <text evidence="5">The sequence shown here is derived from an EMBL/GenBank/DDBJ whole genome shotgun (WGS) entry which is preliminary data.</text>
</comment>
<sequence>MASKETELSACVRKAVHDYFKHLDGEQPGGIYDMVIGCVEKPLIETVLVYAQGNQTRAAELLGINRNTLRKKMQAYKIK</sequence>
<organism evidence="5 6">
    <name type="scientific">Thiobacter aerophilum</name>
    <dbReference type="NCBI Taxonomy" id="3121275"/>
    <lineage>
        <taxon>Bacteria</taxon>
        <taxon>Pseudomonadati</taxon>
        <taxon>Pseudomonadota</taxon>
        <taxon>Betaproteobacteria</taxon>
        <taxon>Burkholderiales</taxon>
        <taxon>Thiobacteraceae</taxon>
        <taxon>Thiobacter</taxon>
    </lineage>
</organism>
<evidence type="ECO:0000256" key="2">
    <source>
        <dbReference type="ARBA" id="ARBA00023125"/>
    </source>
</evidence>
<feature type="domain" description="DNA binding HTH" evidence="4">
    <location>
        <begin position="39"/>
        <end position="76"/>
    </location>
</feature>
<dbReference type="PANTHER" id="PTHR47918">
    <property type="entry name" value="DNA-BINDING PROTEIN FIS"/>
    <property type="match status" value="1"/>
</dbReference>
<dbReference type="InterPro" id="IPR005412">
    <property type="entry name" value="Fis_DNA-bd"/>
</dbReference>
<gene>
    <name evidence="5" type="ORF">V6E02_04710</name>
</gene>
<keyword evidence="6" id="KW-1185">Reference proteome</keyword>
<evidence type="ECO:0000256" key="1">
    <source>
        <dbReference type="ARBA" id="ARBA00008559"/>
    </source>
</evidence>
<protein>
    <recommendedName>
        <fullName evidence="3">Putative Fis-like DNA-binding protein</fullName>
    </recommendedName>
</protein>
<dbReference type="EMBL" id="JBAJEX010000002">
    <property type="protein sequence ID" value="MEO1766509.1"/>
    <property type="molecule type" value="Genomic_DNA"/>
</dbReference>
<evidence type="ECO:0000256" key="3">
    <source>
        <dbReference type="ARBA" id="ARBA00029540"/>
    </source>
</evidence>
<reference evidence="5 6" key="1">
    <citation type="submission" date="2024-02" db="EMBL/GenBank/DDBJ databases">
        <title>New thermophilic sulfur-oxidizing bacteria from a hot springs of the Uzon caldera (Kamchatka, Russia).</title>
        <authorList>
            <person name="Dukat A.M."/>
            <person name="Elcheninov A.G."/>
            <person name="Frolov E.N."/>
        </authorList>
    </citation>
    <scope>NUCLEOTIDE SEQUENCE [LARGE SCALE GENOMIC DNA]</scope>
    <source>
        <strain evidence="5 6">AK1</strain>
    </source>
</reference>
<comment type="similarity">
    <text evidence="1">Belongs to the transcriptional regulatory Fis family.</text>
</comment>
<dbReference type="PRINTS" id="PR01590">
    <property type="entry name" value="HTHFIS"/>
</dbReference>
<evidence type="ECO:0000313" key="5">
    <source>
        <dbReference type="EMBL" id="MEO1766509.1"/>
    </source>
</evidence>
<name>A0ABV0EGI5_9BURK</name>
<dbReference type="Proteomes" id="UP001482231">
    <property type="component" value="Unassembled WGS sequence"/>
</dbReference>
<dbReference type="InterPro" id="IPR009057">
    <property type="entry name" value="Homeodomain-like_sf"/>
</dbReference>
<dbReference type="SUPFAM" id="SSF46689">
    <property type="entry name" value="Homeodomain-like"/>
    <property type="match status" value="1"/>
</dbReference>
<dbReference type="PANTHER" id="PTHR47918:SF1">
    <property type="entry name" value="DNA-BINDING PROTEIN FIS"/>
    <property type="match status" value="1"/>
</dbReference>
<evidence type="ECO:0000259" key="4">
    <source>
        <dbReference type="Pfam" id="PF02954"/>
    </source>
</evidence>